<name>A0A314Y7D3_PRUYE</name>
<keyword evidence="3" id="KW-1185">Reference proteome</keyword>
<evidence type="ECO:0000256" key="1">
    <source>
        <dbReference type="SAM" id="MobiDB-lite"/>
    </source>
</evidence>
<dbReference type="PANTHER" id="PTHR38370:SF1">
    <property type="entry name" value="BETA-1,4-XYLOSIDASE"/>
    <property type="match status" value="1"/>
</dbReference>
<feature type="region of interest" description="Disordered" evidence="1">
    <location>
        <begin position="19"/>
        <end position="63"/>
    </location>
</feature>
<dbReference type="PANTHER" id="PTHR38370">
    <property type="entry name" value="BETA-1,4-XYLOSIDASE"/>
    <property type="match status" value="1"/>
</dbReference>
<feature type="compositionally biased region" description="Low complexity" evidence="1">
    <location>
        <begin position="23"/>
        <end position="34"/>
    </location>
</feature>
<dbReference type="EMBL" id="PJQY01001692">
    <property type="protein sequence ID" value="PQQ00531.1"/>
    <property type="molecule type" value="Genomic_DNA"/>
</dbReference>
<dbReference type="AlphaFoldDB" id="A0A314Y7D3"/>
<accession>A0A314Y7D3</accession>
<gene>
    <name evidence="2" type="ORF">Pyn_31854</name>
</gene>
<organism evidence="2 3">
    <name type="scientific">Prunus yedoensis var. nudiflora</name>
    <dbReference type="NCBI Taxonomy" id="2094558"/>
    <lineage>
        <taxon>Eukaryota</taxon>
        <taxon>Viridiplantae</taxon>
        <taxon>Streptophyta</taxon>
        <taxon>Embryophyta</taxon>
        <taxon>Tracheophyta</taxon>
        <taxon>Spermatophyta</taxon>
        <taxon>Magnoliopsida</taxon>
        <taxon>eudicotyledons</taxon>
        <taxon>Gunneridae</taxon>
        <taxon>Pentapetalae</taxon>
        <taxon>rosids</taxon>
        <taxon>fabids</taxon>
        <taxon>Rosales</taxon>
        <taxon>Rosaceae</taxon>
        <taxon>Amygdaloideae</taxon>
        <taxon>Amygdaleae</taxon>
        <taxon>Prunus</taxon>
    </lineage>
</organism>
<sequence length="115" mass="12905">MEGLIPFLFHALKKQRPQHRYRSFSQSNSSNRSYHLLMSGQDSLEGSSHRRTRSEFQPPVSTAGFFEQRPGKEFVHSRSLKEEGGVSAAPSVLIGSSKMGSYPYQVSNVGMAKRK</sequence>
<evidence type="ECO:0000313" key="3">
    <source>
        <dbReference type="Proteomes" id="UP000250321"/>
    </source>
</evidence>
<proteinExistence type="predicted"/>
<protein>
    <submittedName>
        <fullName evidence="2">Uncharacterized protein</fullName>
    </submittedName>
</protein>
<comment type="caution">
    <text evidence="2">The sequence shown here is derived from an EMBL/GenBank/DDBJ whole genome shotgun (WGS) entry which is preliminary data.</text>
</comment>
<evidence type="ECO:0000313" key="2">
    <source>
        <dbReference type="EMBL" id="PQQ00531.1"/>
    </source>
</evidence>
<dbReference type="OrthoDB" id="1929722at2759"/>
<reference evidence="2 3" key="1">
    <citation type="submission" date="2018-02" db="EMBL/GenBank/DDBJ databases">
        <title>Draft genome of wild Prunus yedoensis var. nudiflora.</title>
        <authorList>
            <person name="Baek S."/>
            <person name="Kim J.-H."/>
            <person name="Choi K."/>
            <person name="Kim G.-B."/>
            <person name="Cho A."/>
            <person name="Jang H."/>
            <person name="Shin C.-H."/>
            <person name="Yu H.-J."/>
            <person name="Mun J.-H."/>
        </authorList>
    </citation>
    <scope>NUCLEOTIDE SEQUENCE [LARGE SCALE GENOMIC DNA]</scope>
    <source>
        <strain evidence="3">cv. Jeju island</strain>
        <tissue evidence="2">Leaf</tissue>
    </source>
</reference>
<dbReference type="Proteomes" id="UP000250321">
    <property type="component" value="Unassembled WGS sequence"/>
</dbReference>